<proteinExistence type="predicted"/>
<evidence type="ECO:0000256" key="1">
    <source>
        <dbReference type="SAM" id="MobiDB-lite"/>
    </source>
</evidence>
<organism evidence="2 3">
    <name type="scientific">Grifola frondosa</name>
    <name type="common">Maitake</name>
    <name type="synonym">Polyporus frondosus</name>
    <dbReference type="NCBI Taxonomy" id="5627"/>
    <lineage>
        <taxon>Eukaryota</taxon>
        <taxon>Fungi</taxon>
        <taxon>Dikarya</taxon>
        <taxon>Basidiomycota</taxon>
        <taxon>Agaricomycotina</taxon>
        <taxon>Agaricomycetes</taxon>
        <taxon>Polyporales</taxon>
        <taxon>Grifolaceae</taxon>
        <taxon>Grifola</taxon>
    </lineage>
</organism>
<accession>A0A1C7MIQ4</accession>
<evidence type="ECO:0000313" key="3">
    <source>
        <dbReference type="Proteomes" id="UP000092993"/>
    </source>
</evidence>
<evidence type="ECO:0000313" key="2">
    <source>
        <dbReference type="EMBL" id="OBZ74884.1"/>
    </source>
</evidence>
<sequence>MHEWMGRQHEKSRENERKGAEEWNVQEWEAEILDTEVVPFEVRILEVEFKIVLREVESVVVDRVTVEVVAESEDAELVLADAIELALVDTETLALVDGTSVDVVLMALGVTAAWARDASKRRAYKADSLGDRAMSDDVWLEWRERTGRGPLQEPGEYRRMAWRRFIGGRRRRRVANYSKGLHHRER</sequence>
<reference evidence="2 3" key="1">
    <citation type="submission" date="2016-03" db="EMBL/GenBank/DDBJ databases">
        <title>Whole genome sequencing of Grifola frondosa 9006-11.</title>
        <authorList>
            <person name="Min B."/>
            <person name="Park H."/>
            <person name="Kim J.-G."/>
            <person name="Cho H."/>
            <person name="Oh Y.-L."/>
            <person name="Kong W.-S."/>
            <person name="Choi I.-G."/>
        </authorList>
    </citation>
    <scope>NUCLEOTIDE SEQUENCE [LARGE SCALE GENOMIC DNA]</scope>
    <source>
        <strain evidence="2 3">9006-11</strain>
    </source>
</reference>
<comment type="caution">
    <text evidence="2">The sequence shown here is derived from an EMBL/GenBank/DDBJ whole genome shotgun (WGS) entry which is preliminary data.</text>
</comment>
<dbReference type="EMBL" id="LUGG01000005">
    <property type="protein sequence ID" value="OBZ74884.1"/>
    <property type="molecule type" value="Genomic_DNA"/>
</dbReference>
<dbReference type="Proteomes" id="UP000092993">
    <property type="component" value="Unassembled WGS sequence"/>
</dbReference>
<dbReference type="AlphaFoldDB" id="A0A1C7MIQ4"/>
<name>A0A1C7MIQ4_GRIFR</name>
<keyword evidence="3" id="KW-1185">Reference proteome</keyword>
<protein>
    <submittedName>
        <fullName evidence="2">Uncharacterized protein</fullName>
    </submittedName>
</protein>
<feature type="region of interest" description="Disordered" evidence="1">
    <location>
        <begin position="1"/>
        <end position="20"/>
    </location>
</feature>
<gene>
    <name evidence="2" type="ORF">A0H81_05143</name>
</gene>